<proteinExistence type="predicted"/>
<protein>
    <submittedName>
        <fullName evidence="1">Uncharacterized protein</fullName>
    </submittedName>
</protein>
<evidence type="ECO:0000313" key="1">
    <source>
        <dbReference type="EMBL" id="KAK3725878.1"/>
    </source>
</evidence>
<name>A0ACC3P079_9PEZI</name>
<dbReference type="EMBL" id="JAUTXU010000001">
    <property type="protein sequence ID" value="KAK3725878.1"/>
    <property type="molecule type" value="Genomic_DNA"/>
</dbReference>
<accession>A0ACC3P079</accession>
<reference evidence="1" key="1">
    <citation type="submission" date="2023-07" db="EMBL/GenBank/DDBJ databases">
        <title>Black Yeasts Isolated from many extreme environments.</title>
        <authorList>
            <person name="Coleine C."/>
            <person name="Stajich J.E."/>
            <person name="Selbmann L."/>
        </authorList>
    </citation>
    <scope>NUCLEOTIDE SEQUENCE</scope>
    <source>
        <strain evidence="1">CCFEE 5714</strain>
    </source>
</reference>
<organism evidence="1 2">
    <name type="scientific">Vermiconidia calcicola</name>
    <dbReference type="NCBI Taxonomy" id="1690605"/>
    <lineage>
        <taxon>Eukaryota</taxon>
        <taxon>Fungi</taxon>
        <taxon>Dikarya</taxon>
        <taxon>Ascomycota</taxon>
        <taxon>Pezizomycotina</taxon>
        <taxon>Dothideomycetes</taxon>
        <taxon>Dothideomycetidae</taxon>
        <taxon>Mycosphaerellales</taxon>
        <taxon>Extremaceae</taxon>
        <taxon>Vermiconidia</taxon>
    </lineage>
</organism>
<dbReference type="Proteomes" id="UP001281147">
    <property type="component" value="Unassembled WGS sequence"/>
</dbReference>
<evidence type="ECO:0000313" key="2">
    <source>
        <dbReference type="Proteomes" id="UP001281147"/>
    </source>
</evidence>
<comment type="caution">
    <text evidence="1">The sequence shown here is derived from an EMBL/GenBank/DDBJ whole genome shotgun (WGS) entry which is preliminary data.</text>
</comment>
<sequence length="1312" mass="144058">MTSIIEKQQALEPGLPTKVDTERKLSDEHSSNEKTPEKDAKSEPKAEETGDEEKESKGSFRDFIASRSHPYHISFRLMFQQRIFGYTDGLDRALYIIALGCSIASGAALPLMTIIFGQATAKFTNFVSGRAGPGGAEEFRNNVDNLVLLFVYLFAARFVVAYVANVCVSIAAVRTTRAIRYAFLESTLRQEVWHFDKESLGSISSQVTTNGNRINQGIAEKLASTVQGISLFFSAFIVALAVQWKLALIVMSIVPLIILVTGVCIGIDVVQEAQITRIYSRASVVAQDAISSIKTVHAFWAQEKIVRKYEEYLEQAHTIGMKKCPNYGVLFSTEYFCVLAGSALAFWQGFRMYLSGEIESVGTVLNVVLAVTIGATAMSSIAPQFQPIANATSSAAELFSIIDKESLLDPMSQEGKIPQSCHGEIEIRDLSFAYPTRPTAQVLHSLNLSIPAGKTTAIVGASGCGKSTLVGLIERWYVPKSGEGEILLDGTNIADYNTKWLRSNIRLVQQEPTLFRGTVYDNIAKGFVGAQLDLDPEKQRELVEEAAKASNANDFIMDLPDGYQTQVGERAGMLSGGQRQRVAIARSILSDPKVLLLDEATSALDPRAEGIVQDALNRVSVNKTVLVIAHKLATVRKADNIVVMSYGRVMEQGTHRDLIERDGQYAALVRAQDLGSAAGDVDADFSKEEGDLALDRSNTLQRTKTDAQSTVPDAEIEKLSSGTVNYSLVRCITIMLFEQKDLYWWFILSTFACLIGGGTYPAQALIFSRLINVFILPRQEAKDQANFFALMFFVIAIANWIAYFVIGWACNVIAQTVTHRYRHEMLRRLLNLDQDFFDRPENSSGSLTSKLTSVPNGLLELISANIMLMFIVLVNVVSSSVLAIAYGWKLGLVVVFGGMPVLLGCGLAKVRLDQRLEVLSGERFADSAGLATEAVTSIRTVSALTLEPVILKEYRDMMDRIVTASTRSMLVTMILYALSQSLEFLILALGFWYGSRLLSTGEYTVTQFFVIFIAVVFGGQAAGQFFGYSTSITKSTTAANYILWLRTLRAQIREDDSNKDSGPSGDGAVALENVEFRYKQRDASRVLRGISMEVPAGSYVACVGPSGCGKSTTISLLERFYDPISGRITLSGDDITTMSPRLYRDHMSLVQQEPTLYQGSVRENIAIGLQYEPSDEELMAACLQANARDFISSLPEGLNTLCGMKGGSFSGGQRQRIAIARALIRKPQLLLLDEATSALDTQSERIVQKTLDEAASTRTTVAVAHRLSTIKHADCIFVFANGKIAEMGTHKELQNLRGRYYEMCIAQSLDRA</sequence>
<keyword evidence="2" id="KW-1185">Reference proteome</keyword>
<gene>
    <name evidence="1" type="ORF">LTR37_000026</name>
</gene>